<dbReference type="Proteomes" id="UP000675781">
    <property type="component" value="Unassembled WGS sequence"/>
</dbReference>
<keyword evidence="2" id="KW-1185">Reference proteome</keyword>
<gene>
    <name evidence="1" type="ORF">KDL01_27555</name>
</gene>
<sequence>MKFSLGAHDGLDVIAPGYPTVTQVNCSTGAPINTGTLTDTAGGSGLTYGAASDTYTYVWKTAKAMAGTCQVFRLQLVDCSDHTALFTFTK</sequence>
<evidence type="ECO:0000313" key="2">
    <source>
        <dbReference type="Proteomes" id="UP000675781"/>
    </source>
</evidence>
<organism evidence="1 2">
    <name type="scientific">Actinospica durhamensis</name>
    <dbReference type="NCBI Taxonomy" id="1508375"/>
    <lineage>
        <taxon>Bacteria</taxon>
        <taxon>Bacillati</taxon>
        <taxon>Actinomycetota</taxon>
        <taxon>Actinomycetes</taxon>
        <taxon>Catenulisporales</taxon>
        <taxon>Actinospicaceae</taxon>
        <taxon>Actinospica</taxon>
    </lineage>
</organism>
<name>A0A941EZI1_9ACTN</name>
<accession>A0A941EZI1</accession>
<dbReference type="AlphaFoldDB" id="A0A941EZI1"/>
<evidence type="ECO:0000313" key="1">
    <source>
        <dbReference type="EMBL" id="MBR7837064.1"/>
    </source>
</evidence>
<dbReference type="EMBL" id="JAGSOG010000178">
    <property type="protein sequence ID" value="MBR7837064.1"/>
    <property type="molecule type" value="Genomic_DNA"/>
</dbReference>
<reference evidence="1" key="1">
    <citation type="submission" date="2021-04" db="EMBL/GenBank/DDBJ databases">
        <title>Genome based classification of Actinospica acidithermotolerans sp. nov., an actinobacterium isolated from an Indonesian hot spring.</title>
        <authorList>
            <person name="Kusuma A.B."/>
            <person name="Putra K.E."/>
            <person name="Nafisah S."/>
            <person name="Loh J."/>
            <person name="Nouioui I."/>
            <person name="Goodfellow M."/>
        </authorList>
    </citation>
    <scope>NUCLEOTIDE SEQUENCE</scope>
    <source>
        <strain evidence="1">CSCA 57</strain>
    </source>
</reference>
<dbReference type="NCBIfam" id="NF038114">
    <property type="entry name" value="rightmost"/>
    <property type="match status" value="1"/>
</dbReference>
<proteinExistence type="predicted"/>
<protein>
    <submittedName>
        <fullName evidence="1">PxKF domain-containing protein</fullName>
    </submittedName>
</protein>
<comment type="caution">
    <text evidence="1">The sequence shown here is derived from an EMBL/GenBank/DDBJ whole genome shotgun (WGS) entry which is preliminary data.</text>
</comment>